<evidence type="ECO:0000313" key="2">
    <source>
        <dbReference type="Proteomes" id="UP000515683"/>
    </source>
</evidence>
<dbReference type="EMBL" id="MK867354">
    <property type="protein sequence ID" value="QFG06260.1"/>
    <property type="molecule type" value="Genomic_DNA"/>
</dbReference>
<gene>
    <name evidence="1" type="ORF">SSCSM1_4</name>
</gene>
<organism evidence="1 2">
    <name type="scientific">Synechococcus phage S-SCSM1</name>
    <dbReference type="NCBI Taxonomy" id="2588487"/>
    <lineage>
        <taxon>Viruses</taxon>
        <taxon>Duplodnaviria</taxon>
        <taxon>Heunggongvirae</taxon>
        <taxon>Uroviricota</taxon>
        <taxon>Caudoviricetes</taxon>
        <taxon>Pantevenvirales</taxon>
        <taxon>Kyanoviridae</taxon>
        <taxon>Zhoulongquanvirus</taxon>
        <taxon>Zhoulongquanvirus esscess</taxon>
    </lineage>
</organism>
<sequence>MPYAQKSKYRITLEIEAMDDFNPHQIDWEKLFELQGDEKVETYIEDLSSKYDSLW</sequence>
<evidence type="ECO:0000313" key="1">
    <source>
        <dbReference type="EMBL" id="QFG06260.1"/>
    </source>
</evidence>
<keyword evidence="2" id="KW-1185">Reference proteome</keyword>
<name>A0A6M2ZHA7_9CAUD</name>
<accession>A0A6M2ZHA7</accession>
<dbReference type="Proteomes" id="UP000515683">
    <property type="component" value="Segment"/>
</dbReference>
<proteinExistence type="predicted"/>
<protein>
    <submittedName>
        <fullName evidence="1">Uncharacterized protein</fullName>
    </submittedName>
</protein>
<reference evidence="1" key="1">
    <citation type="submission" date="2019-04" db="EMBL/GenBank/DDBJ databases">
        <title>Genomic and proteomic characterization of cyanophage S-SCSM1 provides new insights into understanding the viral gene diversity and phage-host interactions.</title>
        <authorList>
            <person name="Wang Q."/>
            <person name="Xu Y."/>
            <person name="Jiao N."/>
            <person name="Zhang R."/>
        </authorList>
    </citation>
    <scope>NUCLEOTIDE SEQUENCE [LARGE SCALE GENOMIC DNA]</scope>
</reference>